<reference evidence="1 2" key="1">
    <citation type="journal article" date="2016" name="Eur. J. Clin. Microbiol. Infect. Dis.">
        <title>Whole genome sequencing as a tool for phylogenetic analysis of clinical strains of Mitis group streptococci.</title>
        <authorList>
            <person name="Rasmussen L.H."/>
            <person name="Dargis R."/>
            <person name="Hojholt K."/>
            <person name="Christensen J.J."/>
            <person name="Skovgaard O."/>
            <person name="Justesen U.S."/>
            <person name="Rosenvinge F.S."/>
            <person name="Moser C."/>
            <person name="Lukjancenko O."/>
            <person name="Rasmussen S."/>
            <person name="Nielsen X.C."/>
        </authorList>
    </citation>
    <scope>NUCLEOTIDE SEQUENCE [LARGE SCALE GENOMIC DNA]</scope>
    <source>
        <strain evidence="1 2">OD_311844-09</strain>
    </source>
</reference>
<organism evidence="1 2">
    <name type="scientific">Streptococcus oralis subsp. oralis</name>
    <dbReference type="NCBI Taxonomy" id="1891914"/>
    <lineage>
        <taxon>Bacteria</taxon>
        <taxon>Bacillati</taxon>
        <taxon>Bacillota</taxon>
        <taxon>Bacilli</taxon>
        <taxon>Lactobacillales</taxon>
        <taxon>Streptococcaceae</taxon>
        <taxon>Streptococcus</taxon>
    </lineage>
</organism>
<name>A0A1X1HVZ5_STROR</name>
<dbReference type="Proteomes" id="UP000193982">
    <property type="component" value="Unassembled WGS sequence"/>
</dbReference>
<accession>A0A1X1HVZ5</accession>
<dbReference type="AlphaFoldDB" id="A0A1X1HVZ5"/>
<protein>
    <recommendedName>
        <fullName evidence="3">LXG domain-containing protein</fullName>
    </recommendedName>
</protein>
<evidence type="ECO:0008006" key="3">
    <source>
        <dbReference type="Google" id="ProtNLM"/>
    </source>
</evidence>
<evidence type="ECO:0000313" key="2">
    <source>
        <dbReference type="Proteomes" id="UP000193982"/>
    </source>
</evidence>
<proteinExistence type="predicted"/>
<dbReference type="EMBL" id="NCUR01000010">
    <property type="protein sequence ID" value="ORO65029.1"/>
    <property type="molecule type" value="Genomic_DNA"/>
</dbReference>
<sequence length="442" mass="46562">MVDGVFTIPMSEYYSKSSELKGKVSDLITEVENNFLSKVSANIDTLDEKDIGVIEGFASYTSAKSKLETLKEYETQLTKMSSEGDGNPLNGVVSLDKQYSAKFLDVSKGADSQTVASAISGIDRNISSQAEVIKARESFLAFISSLTGIGEREAIAKILGIDVNDLGKWAKAAADRIKGADDFSKLLDTLYTGSGKGISFQTLLYSKEIGQALQRSPLVEKVLTFMMDLPDALKSTKWVSKLSKLVGPVAKGFKHIKTAASFFMGEYATGLGNIAKDFIKSDKFKIGGEIVGWGVLAVEEGVNIYKNYNNSKTDSKTTVGKIGKSVLGGTIDTISNVGPLDGMWLGAKAGGLAGPQGAVIGAIGGLAWGTLNLIGSAVAPEFKKSVYDGAKNLAYGAVDVVESGVESIGNGIHQGLETVKSVGKNVSDFFNGGLKAASSLFG</sequence>
<evidence type="ECO:0000313" key="1">
    <source>
        <dbReference type="EMBL" id="ORO65029.1"/>
    </source>
</evidence>
<dbReference type="RefSeq" id="WP_084860311.1">
    <property type="nucleotide sequence ID" value="NZ_NCUR01000010.1"/>
</dbReference>
<gene>
    <name evidence="1" type="ORF">B7714_09185</name>
</gene>
<comment type="caution">
    <text evidence="1">The sequence shown here is derived from an EMBL/GenBank/DDBJ whole genome shotgun (WGS) entry which is preliminary data.</text>
</comment>